<reference evidence="1 2" key="1">
    <citation type="submission" date="2024-02" db="EMBL/GenBank/DDBJ databases">
        <title>High-quality chromosome-scale genome assembly of Pensacola bahiagrass (Paspalum notatum Flugge var. saurae).</title>
        <authorList>
            <person name="Vega J.M."/>
            <person name="Podio M."/>
            <person name="Orjuela J."/>
            <person name="Siena L.A."/>
            <person name="Pessino S.C."/>
            <person name="Combes M.C."/>
            <person name="Mariac C."/>
            <person name="Albertini E."/>
            <person name="Pupilli F."/>
            <person name="Ortiz J.P.A."/>
            <person name="Leblanc O."/>
        </authorList>
    </citation>
    <scope>NUCLEOTIDE SEQUENCE [LARGE SCALE GENOMIC DNA]</scope>
    <source>
        <strain evidence="1">R1</strain>
        <tissue evidence="1">Leaf</tissue>
    </source>
</reference>
<evidence type="ECO:0000313" key="2">
    <source>
        <dbReference type="Proteomes" id="UP001341281"/>
    </source>
</evidence>
<proteinExistence type="predicted"/>
<dbReference type="EMBL" id="CP144745">
    <property type="protein sequence ID" value="WVZ50051.1"/>
    <property type="molecule type" value="Genomic_DNA"/>
</dbReference>
<name>A0AAQ3PI60_PASNO</name>
<dbReference type="AlphaFoldDB" id="A0AAQ3PI60"/>
<organism evidence="1 2">
    <name type="scientific">Paspalum notatum var. saurae</name>
    <dbReference type="NCBI Taxonomy" id="547442"/>
    <lineage>
        <taxon>Eukaryota</taxon>
        <taxon>Viridiplantae</taxon>
        <taxon>Streptophyta</taxon>
        <taxon>Embryophyta</taxon>
        <taxon>Tracheophyta</taxon>
        <taxon>Spermatophyta</taxon>
        <taxon>Magnoliopsida</taxon>
        <taxon>Liliopsida</taxon>
        <taxon>Poales</taxon>
        <taxon>Poaceae</taxon>
        <taxon>PACMAD clade</taxon>
        <taxon>Panicoideae</taxon>
        <taxon>Andropogonodae</taxon>
        <taxon>Paspaleae</taxon>
        <taxon>Paspalinae</taxon>
        <taxon>Paspalum</taxon>
    </lineage>
</organism>
<accession>A0AAQ3PI60</accession>
<keyword evidence="2" id="KW-1185">Reference proteome</keyword>
<gene>
    <name evidence="1" type="ORF">U9M48_001347</name>
</gene>
<evidence type="ECO:0000313" key="1">
    <source>
        <dbReference type="EMBL" id="WVZ50051.1"/>
    </source>
</evidence>
<sequence length="66" mass="7791">MLNTMVKQYLSNLCKKNYNTYLMETPLAIRKTWHIEAIKTSLWLTTQQKIDAPIDLYLPPIHESLI</sequence>
<dbReference type="EMBL" id="CP144745">
    <property type="protein sequence ID" value="WVZ50050.1"/>
    <property type="molecule type" value="Genomic_DNA"/>
</dbReference>
<dbReference type="Proteomes" id="UP001341281">
    <property type="component" value="Chromosome 01"/>
</dbReference>
<protein>
    <submittedName>
        <fullName evidence="1">Uncharacterized protein</fullName>
    </submittedName>
</protein>